<sequence length="43" mass="4783">MLTQGVDIRVIAEICGHKSLNTTMRYAKVKPAIAKEAIEKLKI</sequence>
<dbReference type="InterPro" id="IPR013762">
    <property type="entry name" value="Integrase-like_cat_sf"/>
</dbReference>
<accession>A0A7C4EP72</accession>
<dbReference type="Pfam" id="PF00589">
    <property type="entry name" value="Phage_integrase"/>
    <property type="match status" value="1"/>
</dbReference>
<protein>
    <recommendedName>
        <fullName evidence="2">Tyr recombinase domain-containing protein</fullName>
    </recommendedName>
</protein>
<dbReference type="InterPro" id="IPR002104">
    <property type="entry name" value="Integrase_catalytic"/>
</dbReference>
<name>A0A7C4EP72_9BACT</name>
<reference evidence="3" key="1">
    <citation type="journal article" date="2020" name="mSystems">
        <title>Genome- and Community-Level Interaction Insights into Carbon Utilization and Element Cycling Functions of Hydrothermarchaeota in Hydrothermal Sediment.</title>
        <authorList>
            <person name="Zhou Z."/>
            <person name="Liu Y."/>
            <person name="Xu W."/>
            <person name="Pan J."/>
            <person name="Luo Z.H."/>
            <person name="Li M."/>
        </authorList>
    </citation>
    <scope>NUCLEOTIDE SEQUENCE [LARGE SCALE GENOMIC DNA]</scope>
    <source>
        <strain evidence="3">SpSt-788</strain>
    </source>
</reference>
<dbReference type="GO" id="GO:0003677">
    <property type="term" value="F:DNA binding"/>
    <property type="evidence" value="ECO:0007669"/>
    <property type="project" value="InterPro"/>
</dbReference>
<evidence type="ECO:0000259" key="2">
    <source>
        <dbReference type="Pfam" id="PF00589"/>
    </source>
</evidence>
<evidence type="ECO:0000256" key="1">
    <source>
        <dbReference type="ARBA" id="ARBA00023172"/>
    </source>
</evidence>
<comment type="caution">
    <text evidence="3">The sequence shown here is derived from an EMBL/GenBank/DDBJ whole genome shotgun (WGS) entry which is preliminary data.</text>
</comment>
<proteinExistence type="predicted"/>
<dbReference type="GO" id="GO:0015074">
    <property type="term" value="P:DNA integration"/>
    <property type="evidence" value="ECO:0007669"/>
    <property type="project" value="InterPro"/>
</dbReference>
<dbReference type="GO" id="GO:0006310">
    <property type="term" value="P:DNA recombination"/>
    <property type="evidence" value="ECO:0007669"/>
    <property type="project" value="UniProtKB-KW"/>
</dbReference>
<evidence type="ECO:0000313" key="3">
    <source>
        <dbReference type="EMBL" id="HGG99129.1"/>
    </source>
</evidence>
<feature type="domain" description="Tyr recombinase" evidence="2">
    <location>
        <begin position="1"/>
        <end position="30"/>
    </location>
</feature>
<dbReference type="InterPro" id="IPR011010">
    <property type="entry name" value="DNA_brk_join_enz"/>
</dbReference>
<dbReference type="Gene3D" id="1.10.443.10">
    <property type="entry name" value="Intergrase catalytic core"/>
    <property type="match status" value="1"/>
</dbReference>
<gene>
    <name evidence="3" type="ORF">ENV75_01570</name>
</gene>
<dbReference type="EMBL" id="DTHO01000014">
    <property type="protein sequence ID" value="HGG99129.1"/>
    <property type="molecule type" value="Genomic_DNA"/>
</dbReference>
<dbReference type="AlphaFoldDB" id="A0A7C4EP72"/>
<organism evidence="3">
    <name type="scientific">Thermodesulfovibrio aggregans</name>
    <dbReference type="NCBI Taxonomy" id="86166"/>
    <lineage>
        <taxon>Bacteria</taxon>
        <taxon>Pseudomonadati</taxon>
        <taxon>Nitrospirota</taxon>
        <taxon>Thermodesulfovibrionia</taxon>
        <taxon>Thermodesulfovibrionales</taxon>
        <taxon>Thermodesulfovibrionaceae</taxon>
        <taxon>Thermodesulfovibrio</taxon>
    </lineage>
</organism>
<keyword evidence="1" id="KW-0233">DNA recombination</keyword>
<dbReference type="SUPFAM" id="SSF56349">
    <property type="entry name" value="DNA breaking-rejoining enzymes"/>
    <property type="match status" value="1"/>
</dbReference>